<dbReference type="InterPro" id="IPR029044">
    <property type="entry name" value="Nucleotide-diphossugar_trans"/>
</dbReference>
<accession>A0A317WWI6</accession>
<proteinExistence type="inferred from homology"/>
<dbReference type="GO" id="GO:0016020">
    <property type="term" value="C:membrane"/>
    <property type="evidence" value="ECO:0007669"/>
    <property type="project" value="UniProtKB-SubCell"/>
</dbReference>
<dbReference type="AlphaFoldDB" id="A0A317WWI6"/>
<keyword evidence="6" id="KW-0735">Signal-anchor</keyword>
<keyword evidence="3" id="KW-0328">Glycosyltransferase</keyword>
<gene>
    <name evidence="11" type="ORF">BO70DRAFT_285503</name>
</gene>
<dbReference type="EMBL" id="MSFL01000004">
    <property type="protein sequence ID" value="PWY89178.1"/>
    <property type="molecule type" value="Genomic_DNA"/>
</dbReference>
<dbReference type="GO" id="GO:0005794">
    <property type="term" value="C:Golgi apparatus"/>
    <property type="evidence" value="ECO:0007669"/>
    <property type="project" value="TreeGrafter"/>
</dbReference>
<dbReference type="PANTHER" id="PTHR31392:SF1">
    <property type="entry name" value="ALPHA-1,3-MANNOSYLTRANSFERASE MNN1-RELATED"/>
    <property type="match status" value="1"/>
</dbReference>
<dbReference type="GeneID" id="37061401"/>
<keyword evidence="4" id="KW-0808">Transferase</keyword>
<evidence type="ECO:0000256" key="10">
    <source>
        <dbReference type="SAM" id="SignalP"/>
    </source>
</evidence>
<dbReference type="VEuPathDB" id="FungiDB:BO70DRAFT_285503"/>
<evidence type="ECO:0000256" key="3">
    <source>
        <dbReference type="ARBA" id="ARBA00022676"/>
    </source>
</evidence>
<dbReference type="SUPFAM" id="SSF53448">
    <property type="entry name" value="Nucleotide-diphospho-sugar transferases"/>
    <property type="match status" value="1"/>
</dbReference>
<keyword evidence="10" id="KW-0732">Signal</keyword>
<evidence type="ECO:0000256" key="6">
    <source>
        <dbReference type="ARBA" id="ARBA00022968"/>
    </source>
</evidence>
<name>A0A317WWI6_9EURO</name>
<dbReference type="Proteomes" id="UP000247233">
    <property type="component" value="Unassembled WGS sequence"/>
</dbReference>
<dbReference type="STRING" id="1448321.A0A317WWI6"/>
<keyword evidence="9" id="KW-0325">Glycoprotein</keyword>
<organism evidence="11 12">
    <name type="scientific">Aspergillus heteromorphus CBS 117.55</name>
    <dbReference type="NCBI Taxonomy" id="1448321"/>
    <lineage>
        <taxon>Eukaryota</taxon>
        <taxon>Fungi</taxon>
        <taxon>Dikarya</taxon>
        <taxon>Ascomycota</taxon>
        <taxon>Pezizomycotina</taxon>
        <taxon>Eurotiomycetes</taxon>
        <taxon>Eurotiomycetidae</taxon>
        <taxon>Eurotiales</taxon>
        <taxon>Aspergillaceae</taxon>
        <taxon>Aspergillus</taxon>
        <taxon>Aspergillus subgen. Circumdati</taxon>
    </lineage>
</organism>
<dbReference type="Pfam" id="PF11051">
    <property type="entry name" value="Mannosyl_trans3"/>
    <property type="match status" value="1"/>
</dbReference>
<evidence type="ECO:0000256" key="9">
    <source>
        <dbReference type="ARBA" id="ARBA00023180"/>
    </source>
</evidence>
<dbReference type="GO" id="GO:0006493">
    <property type="term" value="P:protein O-linked glycosylation"/>
    <property type="evidence" value="ECO:0007669"/>
    <property type="project" value="TreeGrafter"/>
</dbReference>
<comment type="subcellular location">
    <subcellularLocation>
        <location evidence="1">Membrane</location>
        <topology evidence="1">Single-pass type II membrane protein</topology>
    </subcellularLocation>
</comment>
<dbReference type="GO" id="GO:0000033">
    <property type="term" value="F:alpha-1,3-mannosyltransferase activity"/>
    <property type="evidence" value="ECO:0007669"/>
    <property type="project" value="TreeGrafter"/>
</dbReference>
<reference evidence="11 12" key="1">
    <citation type="submission" date="2016-12" db="EMBL/GenBank/DDBJ databases">
        <title>The genomes of Aspergillus section Nigri reveals drivers in fungal speciation.</title>
        <authorList>
            <consortium name="DOE Joint Genome Institute"/>
            <person name="Vesth T.C."/>
            <person name="Nybo J."/>
            <person name="Theobald S."/>
            <person name="Brandl J."/>
            <person name="Frisvad J.C."/>
            <person name="Nielsen K.F."/>
            <person name="Lyhne E.K."/>
            <person name="Kogle M.E."/>
            <person name="Kuo A."/>
            <person name="Riley R."/>
            <person name="Clum A."/>
            <person name="Nolan M."/>
            <person name="Lipzen A."/>
            <person name="Salamov A."/>
            <person name="Henrissat B."/>
            <person name="Wiebenga A."/>
            <person name="De Vries R.P."/>
            <person name="Grigoriev I.V."/>
            <person name="Mortensen U.H."/>
            <person name="Andersen M.R."/>
            <person name="Baker S.E."/>
        </authorList>
    </citation>
    <scope>NUCLEOTIDE SEQUENCE [LARGE SCALE GENOMIC DNA]</scope>
    <source>
        <strain evidence="11 12">CBS 117.55</strain>
    </source>
</reference>
<evidence type="ECO:0000256" key="8">
    <source>
        <dbReference type="ARBA" id="ARBA00023136"/>
    </source>
</evidence>
<feature type="signal peptide" evidence="10">
    <location>
        <begin position="1"/>
        <end position="19"/>
    </location>
</feature>
<evidence type="ECO:0000256" key="7">
    <source>
        <dbReference type="ARBA" id="ARBA00022989"/>
    </source>
</evidence>
<evidence type="ECO:0000256" key="2">
    <source>
        <dbReference type="ARBA" id="ARBA00009105"/>
    </source>
</evidence>
<evidence type="ECO:0000256" key="5">
    <source>
        <dbReference type="ARBA" id="ARBA00022692"/>
    </source>
</evidence>
<dbReference type="OrthoDB" id="430354at2759"/>
<sequence length="464" mass="51929">MAILSTFWLLSSTSTTSQALGFGHERKIIHHSPETDIILVTDVSEYFADIPIEKPFKMKYGELGRRNRLMAKWLSLAAASQDPTTQIYLDAVERICITQYIFLKNPQNTTSQHPVADLRATFTRGSAGIVIPTSDKTLRYAAHLIGSLRTVLASTLPIQVVYAGDSDLSATSRAHLASLSGTGPAIEFLNILTIFDDTTLQLQSGGWAIKAFAALGSHFETVILADADAVFLQPPEVLLQHPAVVQKGALLFHDRLLWQYAFADRHDWWHSQILHPSPEMNASLVWTQQYAEEADSGLVVLNKGRPDTFMGLLHICWQNSYEVREETTYKITHGDKESWWLGLELAGAQYEFSKHYGGIVGWEDVDDEGRNGVCSFVIAHVDAKNRLLWYNGSLLKNKGQSDMEFVYQVPEKWMIDAQWVKGARKQDHSCMVGGEVRSLTADEFGVLTRSIELAKTIDELVYPV</sequence>
<evidence type="ECO:0000256" key="1">
    <source>
        <dbReference type="ARBA" id="ARBA00004606"/>
    </source>
</evidence>
<keyword evidence="12" id="KW-1185">Reference proteome</keyword>
<comment type="similarity">
    <text evidence="2">Belongs to the MNN1/MNT family.</text>
</comment>
<keyword evidence="5" id="KW-0812">Transmembrane</keyword>
<evidence type="ECO:0000313" key="12">
    <source>
        <dbReference type="Proteomes" id="UP000247233"/>
    </source>
</evidence>
<evidence type="ECO:0008006" key="13">
    <source>
        <dbReference type="Google" id="ProtNLM"/>
    </source>
</evidence>
<dbReference type="PANTHER" id="PTHR31392">
    <property type="entry name" value="ALPHA-1,3-MANNOSYLTRANSFERASE MNN1-RELATED"/>
    <property type="match status" value="1"/>
</dbReference>
<comment type="caution">
    <text evidence="11">The sequence shown here is derived from an EMBL/GenBank/DDBJ whole genome shotgun (WGS) entry which is preliminary data.</text>
</comment>
<dbReference type="RefSeq" id="XP_025402365.1">
    <property type="nucleotide sequence ID" value="XM_025539164.1"/>
</dbReference>
<dbReference type="InterPro" id="IPR022751">
    <property type="entry name" value="Alpha_mannosyltransferase"/>
</dbReference>
<feature type="chain" id="PRO_5016429118" description="Glycosyltransferase family 71 protein" evidence="10">
    <location>
        <begin position="20"/>
        <end position="464"/>
    </location>
</feature>
<keyword evidence="8" id="KW-0472">Membrane</keyword>
<evidence type="ECO:0000256" key="4">
    <source>
        <dbReference type="ARBA" id="ARBA00022679"/>
    </source>
</evidence>
<evidence type="ECO:0000313" key="11">
    <source>
        <dbReference type="EMBL" id="PWY89178.1"/>
    </source>
</evidence>
<keyword evidence="7" id="KW-1133">Transmembrane helix</keyword>
<protein>
    <recommendedName>
        <fullName evidence="13">Glycosyltransferase family 71 protein</fullName>
    </recommendedName>
</protein>